<dbReference type="Proteomes" id="UP001062846">
    <property type="component" value="Chromosome 6"/>
</dbReference>
<keyword evidence="2" id="KW-1185">Reference proteome</keyword>
<protein>
    <submittedName>
        <fullName evidence="1">Uncharacterized protein</fullName>
    </submittedName>
</protein>
<evidence type="ECO:0000313" key="1">
    <source>
        <dbReference type="EMBL" id="KAI8549292.1"/>
    </source>
</evidence>
<sequence length="464" mass="51981">MEDWKTRGELDSWLANDGFVVDFCVFRPTKPAAWWEGGEILGGRDEVAGGTWLACSRGGRLAFVTNVLELHTLPEAKSRGDLPSGKSPREFAEEVAREGHYYNGFNLIVADLSSNAMVYVSNRPKGEPISIQDVPPCTHVLSNAKLNSPWHKVQRLELNFNDLIGEYGEGEIPVNEMVEKLMRDRVKAEESKLPRICSLDWELSLNSIFVEVDTPLGDFSPTKPAAWWEGGEILGGRDEVAGGTWLACSRGGRLAFITNVLELHTLPEAKSRGDLPVRFLESGKSPREFAEEVAREGHYYNGFNLVVADLSSNAMVYVSNRPKGEPISIQDVPPGTHVLSNAKLNSPWHKVQRLELNFNDLIGEYGEGEIPVNEMVEKLMRDRVKAEESKLPRICSLDWELSLSSIFVEVDTPLGRYGTRSTAALTVTDGGEVTFYEMYLESKKWREQTVTYQITKPKKMDRMP</sequence>
<evidence type="ECO:0000313" key="2">
    <source>
        <dbReference type="Proteomes" id="UP001062846"/>
    </source>
</evidence>
<dbReference type="EMBL" id="CM046393">
    <property type="protein sequence ID" value="KAI8549292.1"/>
    <property type="molecule type" value="Genomic_DNA"/>
</dbReference>
<reference evidence="1" key="1">
    <citation type="submission" date="2022-02" db="EMBL/GenBank/DDBJ databases">
        <title>Plant Genome Project.</title>
        <authorList>
            <person name="Zhang R.-G."/>
        </authorList>
    </citation>
    <scope>NUCLEOTIDE SEQUENCE</scope>
    <source>
        <strain evidence="1">AT1</strain>
    </source>
</reference>
<proteinExistence type="predicted"/>
<organism evidence="1 2">
    <name type="scientific">Rhododendron molle</name>
    <name type="common">Chinese azalea</name>
    <name type="synonym">Azalea mollis</name>
    <dbReference type="NCBI Taxonomy" id="49168"/>
    <lineage>
        <taxon>Eukaryota</taxon>
        <taxon>Viridiplantae</taxon>
        <taxon>Streptophyta</taxon>
        <taxon>Embryophyta</taxon>
        <taxon>Tracheophyta</taxon>
        <taxon>Spermatophyta</taxon>
        <taxon>Magnoliopsida</taxon>
        <taxon>eudicotyledons</taxon>
        <taxon>Gunneridae</taxon>
        <taxon>Pentapetalae</taxon>
        <taxon>asterids</taxon>
        <taxon>Ericales</taxon>
        <taxon>Ericaceae</taxon>
        <taxon>Ericoideae</taxon>
        <taxon>Rhodoreae</taxon>
        <taxon>Rhododendron</taxon>
    </lineage>
</organism>
<comment type="caution">
    <text evidence="1">The sequence shown here is derived from an EMBL/GenBank/DDBJ whole genome shotgun (WGS) entry which is preliminary data.</text>
</comment>
<name>A0ACC0N7I5_RHOML</name>
<gene>
    <name evidence="1" type="ORF">RHMOL_Rhmol06G0014400</name>
</gene>
<accession>A0ACC0N7I5</accession>